<reference evidence="1 2" key="1">
    <citation type="submission" date="2024-04" db="EMBL/GenBank/DDBJ databases">
        <authorList>
            <person name="Rising A."/>
            <person name="Reimegard J."/>
            <person name="Sonavane S."/>
            <person name="Akerstrom W."/>
            <person name="Nylinder S."/>
            <person name="Hedman E."/>
            <person name="Kallberg Y."/>
        </authorList>
    </citation>
    <scope>NUCLEOTIDE SEQUENCE [LARGE SCALE GENOMIC DNA]</scope>
</reference>
<dbReference type="EMBL" id="CAXIEN010000349">
    <property type="protein sequence ID" value="CAL1294553.1"/>
    <property type="molecule type" value="Genomic_DNA"/>
</dbReference>
<protein>
    <submittedName>
        <fullName evidence="1">Uncharacterized protein</fullName>
    </submittedName>
</protein>
<dbReference type="Proteomes" id="UP001497382">
    <property type="component" value="Unassembled WGS sequence"/>
</dbReference>
<evidence type="ECO:0000313" key="2">
    <source>
        <dbReference type="Proteomes" id="UP001497382"/>
    </source>
</evidence>
<evidence type="ECO:0000313" key="1">
    <source>
        <dbReference type="EMBL" id="CAL1294553.1"/>
    </source>
</evidence>
<name>A0AAV2BEK9_9ARAC</name>
<keyword evidence="2" id="KW-1185">Reference proteome</keyword>
<sequence length="46" mass="5607">MIFFFKFIFMAKQKLLQIYFVYLSTNLYCKEILQVFNTKGIFMSHA</sequence>
<gene>
    <name evidence="1" type="ORF">LARSCL_LOCUS18770</name>
</gene>
<comment type="caution">
    <text evidence="1">The sequence shown here is derived from an EMBL/GenBank/DDBJ whole genome shotgun (WGS) entry which is preliminary data.</text>
</comment>
<proteinExistence type="predicted"/>
<dbReference type="AlphaFoldDB" id="A0AAV2BEK9"/>
<accession>A0AAV2BEK9</accession>
<organism evidence="1 2">
    <name type="scientific">Larinioides sclopetarius</name>
    <dbReference type="NCBI Taxonomy" id="280406"/>
    <lineage>
        <taxon>Eukaryota</taxon>
        <taxon>Metazoa</taxon>
        <taxon>Ecdysozoa</taxon>
        <taxon>Arthropoda</taxon>
        <taxon>Chelicerata</taxon>
        <taxon>Arachnida</taxon>
        <taxon>Araneae</taxon>
        <taxon>Araneomorphae</taxon>
        <taxon>Entelegynae</taxon>
        <taxon>Araneoidea</taxon>
        <taxon>Araneidae</taxon>
        <taxon>Larinioides</taxon>
    </lineage>
</organism>